<gene>
    <name evidence="1" type="ORF">ACFW6T_25135</name>
</gene>
<dbReference type="RefSeq" id="WP_380329440.1">
    <property type="nucleotide sequence ID" value="NZ_JBHYPW010000056.1"/>
</dbReference>
<organism evidence="1 2">
    <name type="scientific">Kitasatospora phosalacinea</name>
    <dbReference type="NCBI Taxonomy" id="2065"/>
    <lineage>
        <taxon>Bacteria</taxon>
        <taxon>Bacillati</taxon>
        <taxon>Actinomycetota</taxon>
        <taxon>Actinomycetes</taxon>
        <taxon>Kitasatosporales</taxon>
        <taxon>Streptomycetaceae</taxon>
        <taxon>Kitasatospora</taxon>
    </lineage>
</organism>
<reference evidence="1 2" key="1">
    <citation type="submission" date="2024-09" db="EMBL/GenBank/DDBJ databases">
        <title>The Natural Products Discovery Center: Release of the First 8490 Sequenced Strains for Exploring Actinobacteria Biosynthetic Diversity.</title>
        <authorList>
            <person name="Kalkreuter E."/>
            <person name="Kautsar S.A."/>
            <person name="Yang D."/>
            <person name="Bader C.D."/>
            <person name="Teijaro C.N."/>
            <person name="Fluegel L."/>
            <person name="Davis C.M."/>
            <person name="Simpson J.R."/>
            <person name="Lauterbach L."/>
            <person name="Steele A.D."/>
            <person name="Gui C."/>
            <person name="Meng S."/>
            <person name="Li G."/>
            <person name="Viehrig K."/>
            <person name="Ye F."/>
            <person name="Su P."/>
            <person name="Kiefer A.F."/>
            <person name="Nichols A."/>
            <person name="Cepeda A.J."/>
            <person name="Yan W."/>
            <person name="Fan B."/>
            <person name="Jiang Y."/>
            <person name="Adhikari A."/>
            <person name="Zheng C.-J."/>
            <person name="Schuster L."/>
            <person name="Cowan T.M."/>
            <person name="Smanski M.J."/>
            <person name="Chevrette M.G."/>
            <person name="De Carvalho L.P.S."/>
            <person name="Shen B."/>
        </authorList>
    </citation>
    <scope>NUCLEOTIDE SEQUENCE [LARGE SCALE GENOMIC DNA]</scope>
    <source>
        <strain evidence="1 2">NPDC058753</strain>
    </source>
</reference>
<evidence type="ECO:0000313" key="2">
    <source>
        <dbReference type="Proteomes" id="UP001599542"/>
    </source>
</evidence>
<comment type="caution">
    <text evidence="1">The sequence shown here is derived from an EMBL/GenBank/DDBJ whole genome shotgun (WGS) entry which is preliminary data.</text>
</comment>
<keyword evidence="2" id="KW-1185">Reference proteome</keyword>
<dbReference type="EMBL" id="JBHYPX010000058">
    <property type="protein sequence ID" value="MFE1355279.1"/>
    <property type="molecule type" value="Genomic_DNA"/>
</dbReference>
<evidence type="ECO:0000313" key="1">
    <source>
        <dbReference type="EMBL" id="MFE1355279.1"/>
    </source>
</evidence>
<accession>A0ABW6GRR9</accession>
<protein>
    <submittedName>
        <fullName evidence="1">Uncharacterized protein</fullName>
    </submittedName>
</protein>
<sequence length="53" mass="5925">MTDVLIILAAIVLLVLIGVVAEWRARCRVRAAQAHDITPDAVRYISTPREDRP</sequence>
<proteinExistence type="predicted"/>
<dbReference type="Proteomes" id="UP001599542">
    <property type="component" value="Unassembled WGS sequence"/>
</dbReference>
<name>A0ABW6GRR9_9ACTN</name>